<comment type="caution">
    <text evidence="12">The sequence shown here is derived from an EMBL/GenBank/DDBJ whole genome shotgun (WGS) entry which is preliminary data.</text>
</comment>
<keyword evidence="2" id="KW-0813">Transport</keyword>
<dbReference type="Proteomes" id="UP000237472">
    <property type="component" value="Unassembled WGS sequence"/>
</dbReference>
<evidence type="ECO:0000256" key="4">
    <source>
        <dbReference type="ARBA" id="ARBA00022538"/>
    </source>
</evidence>
<feature type="transmembrane region" description="Helical" evidence="10">
    <location>
        <begin position="12"/>
        <end position="33"/>
    </location>
</feature>
<gene>
    <name evidence="12" type="ORF">AA994_02140</name>
    <name evidence="11" type="ORF">CVU5213_08150</name>
</gene>
<keyword evidence="6" id="KW-0630">Potassium</keyword>
<evidence type="ECO:0000256" key="2">
    <source>
        <dbReference type="ARBA" id="ARBA00022448"/>
    </source>
</evidence>
<keyword evidence="14" id="KW-1185">Reference proteome</keyword>
<feature type="transmembrane region" description="Helical" evidence="10">
    <location>
        <begin position="127"/>
        <end position="148"/>
    </location>
</feature>
<keyword evidence="7 10" id="KW-1133">Transmembrane helix</keyword>
<reference evidence="13" key="1">
    <citation type="submission" date="2015-06" db="EMBL/GenBank/DDBJ databases">
        <authorList>
            <person name="Parisi A."/>
            <person name="Chiara M."/>
            <person name="Florio D."/>
            <person name="Miccolupo A."/>
            <person name="Manzari C."/>
            <person name="Mion D."/>
            <person name="Caruso M."/>
            <person name="D'erchia A.M."/>
            <person name="Zanoni R."/>
        </authorList>
    </citation>
    <scope>NUCLEOTIDE SEQUENCE [LARGE SCALE GENOMIC DNA]</scope>
    <source>
        <strain evidence="13">73/13</strain>
    </source>
</reference>
<dbReference type="NCBIfam" id="TIGR00933">
    <property type="entry name" value="2a38"/>
    <property type="match status" value="1"/>
</dbReference>
<evidence type="ECO:0000256" key="10">
    <source>
        <dbReference type="SAM" id="Phobius"/>
    </source>
</evidence>
<evidence type="ECO:0000313" key="13">
    <source>
        <dbReference type="Proteomes" id="UP000237472"/>
    </source>
</evidence>
<feature type="transmembrane region" description="Helical" evidence="10">
    <location>
        <begin position="409"/>
        <end position="430"/>
    </location>
</feature>
<evidence type="ECO:0000313" key="12">
    <source>
        <dbReference type="EMBL" id="PHY91628.1"/>
    </source>
</evidence>
<feature type="transmembrane region" description="Helical" evidence="10">
    <location>
        <begin position="346"/>
        <end position="367"/>
    </location>
</feature>
<comment type="subcellular location">
    <subcellularLocation>
        <location evidence="1">Cell membrane</location>
        <topology evidence="1">Multi-pass membrane protein</topology>
    </subcellularLocation>
</comment>
<proteinExistence type="predicted"/>
<keyword evidence="4" id="KW-0633">Potassium transport</keyword>
<feature type="transmembrane region" description="Helical" evidence="10">
    <location>
        <begin position="39"/>
        <end position="60"/>
    </location>
</feature>
<evidence type="ECO:0000313" key="11">
    <source>
        <dbReference type="EMBL" id="MBS4241684.1"/>
    </source>
</evidence>
<reference evidence="11" key="3">
    <citation type="submission" date="2019-07" db="EMBL/GenBank/DDBJ databases">
        <authorList>
            <person name="Miller W.G."/>
        </authorList>
    </citation>
    <scope>NUCLEOTIDE SEQUENCE</scope>
    <source>
        <strain evidence="11">52/13</strain>
    </source>
</reference>
<dbReference type="Proteomes" id="UP000811399">
    <property type="component" value="Unassembled WGS sequence"/>
</dbReference>
<feature type="transmembrane region" description="Helical" evidence="10">
    <location>
        <begin position="155"/>
        <end position="175"/>
    </location>
</feature>
<feature type="transmembrane region" description="Helical" evidence="10">
    <location>
        <begin position="187"/>
        <end position="212"/>
    </location>
</feature>
<dbReference type="EMBL" id="LDWY01000025">
    <property type="protein sequence ID" value="PHY91628.1"/>
    <property type="molecule type" value="Genomic_DNA"/>
</dbReference>
<evidence type="ECO:0000256" key="9">
    <source>
        <dbReference type="ARBA" id="ARBA00023136"/>
    </source>
</evidence>
<dbReference type="GO" id="GO:0015379">
    <property type="term" value="F:potassium:chloride symporter activity"/>
    <property type="evidence" value="ECO:0007669"/>
    <property type="project" value="InterPro"/>
</dbReference>
<dbReference type="RefSeq" id="WP_099461120.1">
    <property type="nucleotide sequence ID" value="NZ_CP041617.1"/>
</dbReference>
<dbReference type="PANTHER" id="PTHR32024">
    <property type="entry name" value="TRK SYSTEM POTASSIUM UPTAKE PROTEIN TRKG-RELATED"/>
    <property type="match status" value="1"/>
</dbReference>
<keyword evidence="9 10" id="KW-0472">Membrane</keyword>
<evidence type="ECO:0000256" key="1">
    <source>
        <dbReference type="ARBA" id="ARBA00004651"/>
    </source>
</evidence>
<protein>
    <submittedName>
        <fullName evidence="12">Potassium transporter</fullName>
    </submittedName>
</protein>
<keyword evidence="3" id="KW-1003">Cell membrane</keyword>
<evidence type="ECO:0000256" key="7">
    <source>
        <dbReference type="ARBA" id="ARBA00022989"/>
    </source>
</evidence>
<feature type="transmembrane region" description="Helical" evidence="10">
    <location>
        <begin position="72"/>
        <end position="96"/>
    </location>
</feature>
<feature type="transmembrane region" description="Helical" evidence="10">
    <location>
        <begin position="307"/>
        <end position="326"/>
    </location>
</feature>
<dbReference type="InterPro" id="IPR004772">
    <property type="entry name" value="TrkH"/>
</dbReference>
<dbReference type="GO" id="GO:0005886">
    <property type="term" value="C:plasma membrane"/>
    <property type="evidence" value="ECO:0007669"/>
    <property type="project" value="UniProtKB-SubCell"/>
</dbReference>
<sequence>MKQFGLDRRTFKIFLAGYIIIAFFGAVLLSFDWAHTKPISFIDAFFTSTSAVSMTGLVVKNTAADFTLLGQIIILALVQIGGLGYMGIGLFVYILIRKKVGFSGRNLLKESLLYPSMDGIFKFFKKVLLFIFIIELIGTVLFTLRFALEMDFTKALWFGFFHAVSAFNNSGFILFENGLLHYKHDLVINLLITSLVIIGGLGYFVVIELYFFQKKRLQSLSLHTKIVVFATIFFIIFSTLITFIFEYSNAKSIGEFSFFDKLLASYFAAVNYRTSGFNTLDIANFKDASLFFGSLFMVVGGAPGGTAGGMKVTTVMVLLLYAYWTLRNGRVRMFGYEIPQETINKAFIIAVGSAVYIVVAAISISLLETDFRFIALFFETSSAFATVGLSVGDGGTLSLCAKFHDASKIIIIIMMISGRIGVFAFFLSVFNQDKAIHLRYPQGRVNL</sequence>
<evidence type="ECO:0000256" key="6">
    <source>
        <dbReference type="ARBA" id="ARBA00022958"/>
    </source>
</evidence>
<reference evidence="12" key="2">
    <citation type="submission" date="2015-06" db="EMBL/GenBank/DDBJ databases">
        <authorList>
            <person name="Hoefler B.C."/>
            <person name="Straight P.D."/>
        </authorList>
    </citation>
    <scope>NUCLEOTIDE SEQUENCE [LARGE SCALE GENOMIC DNA]</scope>
    <source>
        <strain evidence="12">73/13</strain>
    </source>
</reference>
<evidence type="ECO:0000256" key="5">
    <source>
        <dbReference type="ARBA" id="ARBA00022692"/>
    </source>
</evidence>
<accession>A0A2G4R4X5</accession>
<dbReference type="AlphaFoldDB" id="A0A2G4R4X5"/>
<dbReference type="EMBL" id="VJYU01000038">
    <property type="protein sequence ID" value="MBS4241684.1"/>
    <property type="molecule type" value="Genomic_DNA"/>
</dbReference>
<reference evidence="11 14" key="4">
    <citation type="journal article" date="2021" name="Syst. Appl. Microbiol.">
        <title>nCampylobacter vulpis sp. nov. isolated from wild red foxes.</title>
        <authorList>
            <person name="Parisi A."/>
            <person name="Chiara M."/>
            <person name="Caffara M."/>
            <person name="Mion D."/>
            <person name="Miller W.G."/>
            <person name="Caruso M."/>
            <person name="Manzari C."/>
            <person name="Florio D."/>
            <person name="Capozzi L."/>
            <person name="D'Erchia A.M."/>
            <person name="Manzulli V."/>
            <person name="Zanoni R.G."/>
        </authorList>
    </citation>
    <scope>NUCLEOTIDE SEQUENCE [LARGE SCALE GENOMIC DNA]</scope>
    <source>
        <strain evidence="11 14">52/13</strain>
    </source>
</reference>
<evidence type="ECO:0000256" key="8">
    <source>
        <dbReference type="ARBA" id="ARBA00023065"/>
    </source>
</evidence>
<feature type="transmembrane region" description="Helical" evidence="10">
    <location>
        <begin position="224"/>
        <end position="245"/>
    </location>
</feature>
<keyword evidence="8" id="KW-0406">Ion transport</keyword>
<name>A0A2G4R4X5_9BACT</name>
<evidence type="ECO:0000313" key="14">
    <source>
        <dbReference type="Proteomes" id="UP000811399"/>
    </source>
</evidence>
<keyword evidence="5 10" id="KW-0812">Transmembrane</keyword>
<evidence type="ECO:0000256" key="3">
    <source>
        <dbReference type="ARBA" id="ARBA00022475"/>
    </source>
</evidence>
<dbReference type="Pfam" id="PF02386">
    <property type="entry name" value="TrkH"/>
    <property type="match status" value="1"/>
</dbReference>
<organism evidence="12 13">
    <name type="scientific">Campylobacter vulpis</name>
    <dbReference type="NCBI Taxonomy" id="1655500"/>
    <lineage>
        <taxon>Bacteria</taxon>
        <taxon>Pseudomonadati</taxon>
        <taxon>Campylobacterota</taxon>
        <taxon>Epsilonproteobacteria</taxon>
        <taxon>Campylobacterales</taxon>
        <taxon>Campylobacteraceae</taxon>
        <taxon>Campylobacter</taxon>
    </lineage>
</organism>
<dbReference type="OrthoDB" id="9810952at2"/>
<dbReference type="PANTHER" id="PTHR32024:SF1">
    <property type="entry name" value="KTR SYSTEM POTASSIUM UPTAKE PROTEIN B"/>
    <property type="match status" value="1"/>
</dbReference>
<dbReference type="InterPro" id="IPR003445">
    <property type="entry name" value="Cat_transpt"/>
</dbReference>
<dbReference type="GeneID" id="77265879"/>